<keyword evidence="1" id="KW-0328">Glycosyltransferase</keyword>
<feature type="domain" description="Glycosyl transferase family 3 N-terminal" evidence="3">
    <location>
        <begin position="7"/>
        <end position="72"/>
    </location>
</feature>
<dbReference type="InterPro" id="IPR017459">
    <property type="entry name" value="Glycosyl_Trfase_fam3_N_dom"/>
</dbReference>
<evidence type="ECO:0000313" key="5">
    <source>
        <dbReference type="Proteomes" id="UP001149719"/>
    </source>
</evidence>
<dbReference type="Proteomes" id="UP001149719">
    <property type="component" value="Unassembled WGS sequence"/>
</dbReference>
<evidence type="ECO:0000256" key="1">
    <source>
        <dbReference type="ARBA" id="ARBA00022676"/>
    </source>
</evidence>
<accession>A0ABT4JYB8</accession>
<reference evidence="4" key="1">
    <citation type="submission" date="2022-12" db="EMBL/GenBank/DDBJ databases">
        <title>Marinomonas 15G1-11 sp. nov, isolated from marine algae.</title>
        <authorList>
            <person name="Butt M."/>
            <person name="Choi D.G."/>
            <person name="Kim J.M."/>
            <person name="Lee J.K."/>
            <person name="Baek J.H."/>
            <person name="Jeon C.O."/>
        </authorList>
    </citation>
    <scope>NUCLEOTIDE SEQUENCE</scope>
    <source>
        <strain evidence="4">15G1-11</strain>
    </source>
</reference>
<dbReference type="InterPro" id="IPR036320">
    <property type="entry name" value="Glycosyl_Trfase_fam3_N_dom_sf"/>
</dbReference>
<dbReference type="EMBL" id="JAPUBN010000021">
    <property type="protein sequence ID" value="MCZ2723411.1"/>
    <property type="molecule type" value="Genomic_DNA"/>
</dbReference>
<dbReference type="PANTHER" id="PTHR43285:SF2">
    <property type="entry name" value="ANTHRANILATE PHOSPHORIBOSYLTRANSFERASE"/>
    <property type="match status" value="1"/>
</dbReference>
<evidence type="ECO:0000256" key="2">
    <source>
        <dbReference type="ARBA" id="ARBA00022679"/>
    </source>
</evidence>
<dbReference type="Gene3D" id="1.20.970.10">
    <property type="entry name" value="Transferase, Pyrimidine Nucleoside Phosphorylase, Chain C"/>
    <property type="match status" value="1"/>
</dbReference>
<protein>
    <submittedName>
        <fullName evidence="4">Glycosyl transferase family protein</fullName>
    </submittedName>
</protein>
<keyword evidence="2 4" id="KW-0808">Transferase</keyword>
<dbReference type="SUPFAM" id="SSF52418">
    <property type="entry name" value="Nucleoside phosphorylase/phosphoribosyltransferase catalytic domain"/>
    <property type="match status" value="1"/>
</dbReference>
<evidence type="ECO:0000259" key="3">
    <source>
        <dbReference type="Pfam" id="PF02885"/>
    </source>
</evidence>
<comment type="caution">
    <text evidence="4">The sequence shown here is derived from an EMBL/GenBank/DDBJ whole genome shotgun (WGS) entry which is preliminary data.</text>
</comment>
<dbReference type="InterPro" id="IPR005940">
    <property type="entry name" value="Anthranilate_Pribosyl_Tfrase"/>
</dbReference>
<sequence length="331" mass="37839">MSTNFVDYIKILGKGKKGSRSLTRQESRHAMMLILSGQVVAEQLGAFWMLIRIREETIEETVGFTQAIREHCRLSLSVKVDIDWPAYAGKRNELPWFLFSALALSQQGINIFMHGHAFLEEDRFYVESALQRLGFPIAHTKEEAEAHLKHYHFAYMSLDNMAPKLARLMDLKLLLGLRSPVNTLVRMMNLTQAEHSVHGVFHKGYDELHIQASAELGDDSVLVFRGGNGEAEINPERQVELGFVQGDHVEWESWPRSALGHCRQKNRLDIERMAYHWTGVQEDEFGGLAIIGTIACILRLITQKDATECNDMAKAFWQGREKWIFTTQRIA</sequence>
<dbReference type="PANTHER" id="PTHR43285">
    <property type="entry name" value="ANTHRANILATE PHOSPHORIBOSYLTRANSFERASE"/>
    <property type="match status" value="1"/>
</dbReference>
<dbReference type="Gene3D" id="3.40.1030.10">
    <property type="entry name" value="Nucleoside phosphorylase/phosphoribosyltransferase catalytic domain"/>
    <property type="match status" value="1"/>
</dbReference>
<dbReference type="RefSeq" id="WP_269127521.1">
    <property type="nucleotide sequence ID" value="NZ_JAPUBN010000021.1"/>
</dbReference>
<keyword evidence="5" id="KW-1185">Reference proteome</keyword>
<dbReference type="InterPro" id="IPR035902">
    <property type="entry name" value="Nuc_phospho_transferase"/>
</dbReference>
<gene>
    <name evidence="4" type="ORF">O1D97_17800</name>
</gene>
<dbReference type="NCBIfam" id="NF006564">
    <property type="entry name" value="PRK09071.1"/>
    <property type="match status" value="1"/>
</dbReference>
<organism evidence="4 5">
    <name type="scientific">Marinomonas phaeophyticola</name>
    <dbReference type="NCBI Taxonomy" id="3004091"/>
    <lineage>
        <taxon>Bacteria</taxon>
        <taxon>Pseudomonadati</taxon>
        <taxon>Pseudomonadota</taxon>
        <taxon>Gammaproteobacteria</taxon>
        <taxon>Oceanospirillales</taxon>
        <taxon>Oceanospirillaceae</taxon>
        <taxon>Marinomonas</taxon>
    </lineage>
</organism>
<dbReference type="Pfam" id="PF02885">
    <property type="entry name" value="Glycos_trans_3N"/>
    <property type="match status" value="1"/>
</dbReference>
<proteinExistence type="predicted"/>
<evidence type="ECO:0000313" key="4">
    <source>
        <dbReference type="EMBL" id="MCZ2723411.1"/>
    </source>
</evidence>
<name>A0ABT4JYB8_9GAMM</name>
<dbReference type="SUPFAM" id="SSF47648">
    <property type="entry name" value="Nucleoside phosphorylase/phosphoribosyltransferase N-terminal domain"/>
    <property type="match status" value="1"/>
</dbReference>
<dbReference type="GO" id="GO:0016740">
    <property type="term" value="F:transferase activity"/>
    <property type="evidence" value="ECO:0007669"/>
    <property type="project" value="UniProtKB-KW"/>
</dbReference>